<evidence type="ECO:0000259" key="5">
    <source>
        <dbReference type="PROSITE" id="PS51782"/>
    </source>
</evidence>
<dbReference type="AlphaFoldDB" id="A0A0C3EIJ0"/>
<dbReference type="Pfam" id="PF01476">
    <property type="entry name" value="LysM"/>
    <property type="match status" value="2"/>
</dbReference>
<dbReference type="GO" id="GO:0008061">
    <property type="term" value="F:chitin binding"/>
    <property type="evidence" value="ECO:0007669"/>
    <property type="project" value="UniProtKB-KW"/>
</dbReference>
<dbReference type="InterPro" id="IPR052210">
    <property type="entry name" value="LysM1-like"/>
</dbReference>
<keyword evidence="4" id="KW-0732">Signal</keyword>
<evidence type="ECO:0000256" key="4">
    <source>
        <dbReference type="SAM" id="SignalP"/>
    </source>
</evidence>
<feature type="compositionally biased region" description="Polar residues" evidence="3">
    <location>
        <begin position="144"/>
        <end position="155"/>
    </location>
</feature>
<dbReference type="PANTHER" id="PTHR34997">
    <property type="entry name" value="AM15"/>
    <property type="match status" value="1"/>
</dbReference>
<feature type="domain" description="LysM" evidence="5">
    <location>
        <begin position="81"/>
        <end position="127"/>
    </location>
</feature>
<feature type="chain" id="PRO_5002177081" description="LysM domain-containing protein" evidence="4">
    <location>
        <begin position="21"/>
        <end position="167"/>
    </location>
</feature>
<keyword evidence="7" id="KW-1185">Reference proteome</keyword>
<reference evidence="7" key="2">
    <citation type="submission" date="2015-01" db="EMBL/GenBank/DDBJ databases">
        <title>Evolutionary Origins and Diversification of the Mycorrhizal Mutualists.</title>
        <authorList>
            <consortium name="DOE Joint Genome Institute"/>
            <consortium name="Mycorrhizal Genomics Consortium"/>
            <person name="Kohler A."/>
            <person name="Kuo A."/>
            <person name="Nagy L.G."/>
            <person name="Floudas D."/>
            <person name="Copeland A."/>
            <person name="Barry K.W."/>
            <person name="Cichocki N."/>
            <person name="Veneault-Fourrey C."/>
            <person name="LaButti K."/>
            <person name="Lindquist E.A."/>
            <person name="Lipzen A."/>
            <person name="Lundell T."/>
            <person name="Morin E."/>
            <person name="Murat C."/>
            <person name="Riley R."/>
            <person name="Ohm R."/>
            <person name="Sun H."/>
            <person name="Tunlid A."/>
            <person name="Henrissat B."/>
            <person name="Grigoriev I.V."/>
            <person name="Hibbett D.S."/>
            <person name="Martin F."/>
        </authorList>
    </citation>
    <scope>NUCLEOTIDE SEQUENCE [LARGE SCALE GENOMIC DNA]</scope>
    <source>
        <strain evidence="7">F 1598</strain>
    </source>
</reference>
<dbReference type="InterPro" id="IPR018392">
    <property type="entry name" value="LysM"/>
</dbReference>
<evidence type="ECO:0000256" key="2">
    <source>
        <dbReference type="ARBA" id="ARBA00023026"/>
    </source>
</evidence>
<keyword evidence="1" id="KW-0147">Chitin-binding</keyword>
<dbReference type="SMART" id="SM00257">
    <property type="entry name" value="LysM"/>
    <property type="match status" value="2"/>
</dbReference>
<accession>A0A0C3EIJ0</accession>
<dbReference type="HOGENOM" id="CLU_010591_6_0_1"/>
<reference evidence="6 7" key="1">
    <citation type="submission" date="2014-04" db="EMBL/GenBank/DDBJ databases">
        <authorList>
            <consortium name="DOE Joint Genome Institute"/>
            <person name="Kuo A."/>
            <person name="Tarkka M."/>
            <person name="Buscot F."/>
            <person name="Kohler A."/>
            <person name="Nagy L.G."/>
            <person name="Floudas D."/>
            <person name="Copeland A."/>
            <person name="Barry K.W."/>
            <person name="Cichocki N."/>
            <person name="Veneault-Fourrey C."/>
            <person name="LaButti K."/>
            <person name="Lindquist E.A."/>
            <person name="Lipzen A."/>
            <person name="Lundell T."/>
            <person name="Morin E."/>
            <person name="Murat C."/>
            <person name="Sun H."/>
            <person name="Tunlid A."/>
            <person name="Henrissat B."/>
            <person name="Grigoriev I.V."/>
            <person name="Hibbett D.S."/>
            <person name="Martin F."/>
            <person name="Nordberg H.P."/>
            <person name="Cantor M.N."/>
            <person name="Hua S.X."/>
        </authorList>
    </citation>
    <scope>NUCLEOTIDE SEQUENCE [LARGE SCALE GENOMIC DNA]</scope>
    <source>
        <strain evidence="6 7">F 1598</strain>
    </source>
</reference>
<dbReference type="EMBL" id="KN833130">
    <property type="protein sequence ID" value="KIM72455.1"/>
    <property type="molecule type" value="Genomic_DNA"/>
</dbReference>
<feature type="region of interest" description="Disordered" evidence="3">
    <location>
        <begin position="137"/>
        <end position="167"/>
    </location>
</feature>
<evidence type="ECO:0000313" key="6">
    <source>
        <dbReference type="EMBL" id="KIM72455.1"/>
    </source>
</evidence>
<dbReference type="OrthoDB" id="5985073at2759"/>
<dbReference type="PANTHER" id="PTHR34997:SF1">
    <property type="entry name" value="PEPTIDOGLYCAN-BINDING LYSIN DOMAIN"/>
    <property type="match status" value="1"/>
</dbReference>
<dbReference type="STRING" id="765440.A0A0C3EIJ0"/>
<name>A0A0C3EIJ0_PILCF</name>
<feature type="domain" description="LysM" evidence="5">
    <location>
        <begin position="25"/>
        <end position="72"/>
    </location>
</feature>
<feature type="compositionally biased region" description="Acidic residues" evidence="3">
    <location>
        <begin position="156"/>
        <end position="167"/>
    </location>
</feature>
<evidence type="ECO:0000313" key="7">
    <source>
        <dbReference type="Proteomes" id="UP000054166"/>
    </source>
</evidence>
<protein>
    <recommendedName>
        <fullName evidence="5">LysM domain-containing protein</fullName>
    </recommendedName>
</protein>
<dbReference type="Gene3D" id="3.10.350.10">
    <property type="entry name" value="LysM domain"/>
    <property type="match status" value="2"/>
</dbReference>
<dbReference type="CDD" id="cd00118">
    <property type="entry name" value="LysM"/>
    <property type="match status" value="2"/>
</dbReference>
<proteinExistence type="predicted"/>
<sequence>MFSQVIAVALCALIAQPAMAAKCTRTYTVKEGDYCDSISAAQNVSTYQLAVNNVNHINADCSDLEVGQVLCLGTQGHDCQTTHVVGAGDTCDGIDSAAGVNITLLVANNPQINEQCSNIYIGEVLCTATTVIVPPAPSGAKSVSIPSSTPAPSSNGDDENIPYCDEL</sequence>
<dbReference type="PROSITE" id="PS51782">
    <property type="entry name" value="LYSM"/>
    <property type="match status" value="2"/>
</dbReference>
<organism evidence="6 7">
    <name type="scientific">Piloderma croceum (strain F 1598)</name>
    <dbReference type="NCBI Taxonomy" id="765440"/>
    <lineage>
        <taxon>Eukaryota</taxon>
        <taxon>Fungi</taxon>
        <taxon>Dikarya</taxon>
        <taxon>Basidiomycota</taxon>
        <taxon>Agaricomycotina</taxon>
        <taxon>Agaricomycetes</taxon>
        <taxon>Agaricomycetidae</taxon>
        <taxon>Atheliales</taxon>
        <taxon>Atheliaceae</taxon>
        <taxon>Piloderma</taxon>
    </lineage>
</organism>
<dbReference type="InParanoid" id="A0A0C3EIJ0"/>
<dbReference type="Proteomes" id="UP000054166">
    <property type="component" value="Unassembled WGS sequence"/>
</dbReference>
<dbReference type="InterPro" id="IPR036779">
    <property type="entry name" value="LysM_dom_sf"/>
</dbReference>
<gene>
    <name evidence="6" type="ORF">PILCRDRAFT_99380</name>
</gene>
<dbReference type="SUPFAM" id="SSF54106">
    <property type="entry name" value="LysM domain"/>
    <property type="match status" value="2"/>
</dbReference>
<evidence type="ECO:0000256" key="1">
    <source>
        <dbReference type="ARBA" id="ARBA00022669"/>
    </source>
</evidence>
<evidence type="ECO:0000256" key="3">
    <source>
        <dbReference type="SAM" id="MobiDB-lite"/>
    </source>
</evidence>
<keyword evidence="2" id="KW-0843">Virulence</keyword>
<feature type="signal peptide" evidence="4">
    <location>
        <begin position="1"/>
        <end position="20"/>
    </location>
</feature>